<feature type="domain" description="C2H2-type" evidence="10">
    <location>
        <begin position="416"/>
        <end position="444"/>
    </location>
</feature>
<evidence type="ECO:0000256" key="1">
    <source>
        <dbReference type="ARBA" id="ARBA00004123"/>
    </source>
</evidence>
<feature type="domain" description="PARP-type" evidence="9">
    <location>
        <begin position="122"/>
        <end position="168"/>
    </location>
</feature>
<dbReference type="FunFam" id="3.30.160.60:FF:000072">
    <property type="entry name" value="zinc finger protein 143 isoform X1"/>
    <property type="match status" value="1"/>
</dbReference>
<evidence type="ECO:0000259" key="10">
    <source>
        <dbReference type="PROSITE" id="PS50157"/>
    </source>
</evidence>
<keyword evidence="2 8" id="KW-0479">Metal-binding</keyword>
<dbReference type="InterPro" id="IPR036236">
    <property type="entry name" value="Znf_C2H2_sf"/>
</dbReference>
<dbReference type="SUPFAM" id="SSF57667">
    <property type="entry name" value="beta-beta-alpha zinc fingers"/>
    <property type="match status" value="3"/>
</dbReference>
<dbReference type="PROSITE" id="PS50157">
    <property type="entry name" value="ZINC_FINGER_C2H2_2"/>
    <property type="match status" value="7"/>
</dbReference>
<evidence type="ECO:0000313" key="12">
    <source>
        <dbReference type="EMBL" id="KAJ3644572.1"/>
    </source>
</evidence>
<comment type="caution">
    <text evidence="12">The sequence shown here is derived from an EMBL/GenBank/DDBJ whole genome shotgun (WGS) entry which is preliminary data.</text>
</comment>
<accession>A0AA38M6L7</accession>
<keyword evidence="6" id="KW-0539">Nucleus</keyword>
<evidence type="ECO:0000256" key="7">
    <source>
        <dbReference type="PROSITE-ProRule" id="PRU00042"/>
    </source>
</evidence>
<feature type="domain" description="C2H2-type" evidence="10">
    <location>
        <begin position="504"/>
        <end position="527"/>
    </location>
</feature>
<evidence type="ECO:0000256" key="4">
    <source>
        <dbReference type="ARBA" id="ARBA00022771"/>
    </source>
</evidence>
<feature type="domain" description="C2H2-type" evidence="10">
    <location>
        <begin position="445"/>
        <end position="472"/>
    </location>
</feature>
<feature type="binding site" evidence="8">
    <location>
        <position position="16"/>
    </location>
    <ligand>
        <name>Zn(2+)</name>
        <dbReference type="ChEBI" id="CHEBI:29105"/>
    </ligand>
</feature>
<keyword evidence="3" id="KW-0677">Repeat</keyword>
<feature type="domain" description="C2H2-type" evidence="10">
    <location>
        <begin position="294"/>
        <end position="322"/>
    </location>
</feature>
<evidence type="ECO:0000259" key="11">
    <source>
        <dbReference type="PROSITE" id="PS51915"/>
    </source>
</evidence>
<dbReference type="GO" id="GO:0005634">
    <property type="term" value="C:nucleus"/>
    <property type="evidence" value="ECO:0007669"/>
    <property type="project" value="UniProtKB-SubCell"/>
</dbReference>
<sequence length="527" mass="60880">MEESGSSYTPRVCRLCLAPTATTFSLVESNEISGMLEALTSLRILPSDEISTVMCLKCHLNLKLAFAIRQKMVTAEQRFQRRVLQSIKTETNENNIKQTEKVFTCDICGKQKHSKKQLRVHKYSNHEQVECSLCKKQIRKGYIREHIKMHERKTQGDGQIPVFQEFACDICGTWKSSEAALRKHKNYCHVERDCPVCLKKIKLANYNRHLFQVHGIKVERLEPERALKPPTKKEYTCYICGGKKASKTSLYNHTFTAHRSSECPVCKMKIKTANLTLHIERHKIDLNETSDLKFKCNFCDKELLSKPALTRHVHTSHSRSECPICKKNLSSSNLNHHIRRHARATTVCEVCGLTVKTIDIKYHMMCHSSVVYKCDFCDKEFKRKNNKVLHERREHKGTTGVTQIHALFIFVGEANFVCETCGKRFYSAPYLKRHISAIHLKLKPFACNNCDLSFSTRNSLRTHSRQHTDERPYKCDYCGEGFKQKVSLKSHLRSQHDVHEELTCECDTCGKKFASKWALLTHSRVHS</sequence>
<feature type="binding site" evidence="8">
    <location>
        <position position="58"/>
    </location>
    <ligand>
        <name>Zn(2+)</name>
        <dbReference type="ChEBI" id="CHEBI:29105"/>
    </ligand>
</feature>
<dbReference type="EMBL" id="JALNTZ010000007">
    <property type="protein sequence ID" value="KAJ3644572.1"/>
    <property type="molecule type" value="Genomic_DNA"/>
</dbReference>
<dbReference type="SMART" id="SM00868">
    <property type="entry name" value="zf-AD"/>
    <property type="match status" value="1"/>
</dbReference>
<reference evidence="12" key="1">
    <citation type="journal article" date="2023" name="G3 (Bethesda)">
        <title>Whole genome assemblies of Zophobas morio and Tenebrio molitor.</title>
        <authorList>
            <person name="Kaur S."/>
            <person name="Stinson S.A."/>
            <person name="diCenzo G.C."/>
        </authorList>
    </citation>
    <scope>NUCLEOTIDE SEQUENCE</scope>
    <source>
        <strain evidence="12">QUZm001</strain>
    </source>
</reference>
<dbReference type="GO" id="GO:0003677">
    <property type="term" value="F:DNA binding"/>
    <property type="evidence" value="ECO:0007669"/>
    <property type="project" value="InterPro"/>
</dbReference>
<dbReference type="Proteomes" id="UP001168821">
    <property type="component" value="Unassembled WGS sequence"/>
</dbReference>
<dbReference type="SMART" id="SM00355">
    <property type="entry name" value="ZnF_C2H2"/>
    <property type="match status" value="14"/>
</dbReference>
<evidence type="ECO:0000256" key="3">
    <source>
        <dbReference type="ARBA" id="ARBA00022737"/>
    </source>
</evidence>
<dbReference type="InterPro" id="IPR001510">
    <property type="entry name" value="Znf_PARP"/>
</dbReference>
<dbReference type="PANTHER" id="PTHR24406">
    <property type="entry name" value="TRANSCRIPTIONAL REPRESSOR CTCFL-RELATED"/>
    <property type="match status" value="1"/>
</dbReference>
<gene>
    <name evidence="12" type="ORF">Zmor_022294</name>
</gene>
<feature type="domain" description="ZAD" evidence="11">
    <location>
        <begin position="11"/>
        <end position="82"/>
    </location>
</feature>
<dbReference type="PROSITE" id="PS00028">
    <property type="entry name" value="ZINC_FINGER_C2H2_1"/>
    <property type="match status" value="6"/>
</dbReference>
<evidence type="ECO:0000313" key="13">
    <source>
        <dbReference type="Proteomes" id="UP001168821"/>
    </source>
</evidence>
<dbReference type="InterPro" id="IPR050888">
    <property type="entry name" value="ZnF_C2H2-type_TF"/>
</dbReference>
<proteinExistence type="predicted"/>
<evidence type="ECO:0000259" key="9">
    <source>
        <dbReference type="PROSITE" id="PS50064"/>
    </source>
</evidence>
<organism evidence="12 13">
    <name type="scientific">Zophobas morio</name>
    <dbReference type="NCBI Taxonomy" id="2755281"/>
    <lineage>
        <taxon>Eukaryota</taxon>
        <taxon>Metazoa</taxon>
        <taxon>Ecdysozoa</taxon>
        <taxon>Arthropoda</taxon>
        <taxon>Hexapoda</taxon>
        <taxon>Insecta</taxon>
        <taxon>Pterygota</taxon>
        <taxon>Neoptera</taxon>
        <taxon>Endopterygota</taxon>
        <taxon>Coleoptera</taxon>
        <taxon>Polyphaga</taxon>
        <taxon>Cucujiformia</taxon>
        <taxon>Tenebrionidae</taxon>
        <taxon>Zophobas</taxon>
    </lineage>
</organism>
<evidence type="ECO:0000256" key="5">
    <source>
        <dbReference type="ARBA" id="ARBA00022833"/>
    </source>
</evidence>
<dbReference type="InterPro" id="IPR012934">
    <property type="entry name" value="Znf_AD"/>
</dbReference>
<feature type="binding site" evidence="8">
    <location>
        <position position="13"/>
    </location>
    <ligand>
        <name>Zn(2+)</name>
        <dbReference type="ChEBI" id="CHEBI:29105"/>
    </ligand>
</feature>
<dbReference type="Pfam" id="PF00096">
    <property type="entry name" value="zf-C2H2"/>
    <property type="match status" value="5"/>
</dbReference>
<comment type="subcellular location">
    <subcellularLocation>
        <location evidence="1">Nucleus</location>
    </subcellularLocation>
</comment>
<evidence type="ECO:0000256" key="8">
    <source>
        <dbReference type="PROSITE-ProRule" id="PRU01263"/>
    </source>
</evidence>
<protein>
    <submittedName>
        <fullName evidence="12">Uncharacterized protein</fullName>
    </submittedName>
</protein>
<dbReference type="PROSITE" id="PS50064">
    <property type="entry name" value="ZF_PARP_2"/>
    <property type="match status" value="1"/>
</dbReference>
<feature type="domain" description="C2H2-type" evidence="10">
    <location>
        <begin position="372"/>
        <end position="400"/>
    </location>
</feature>
<feature type="domain" description="C2H2-type" evidence="10">
    <location>
        <begin position="103"/>
        <end position="126"/>
    </location>
</feature>
<feature type="domain" description="C2H2-type" evidence="10">
    <location>
        <begin position="473"/>
        <end position="501"/>
    </location>
</feature>
<dbReference type="Gene3D" id="3.30.160.60">
    <property type="entry name" value="Classic Zinc Finger"/>
    <property type="match status" value="7"/>
</dbReference>
<dbReference type="Pfam" id="PF07776">
    <property type="entry name" value="zf-AD"/>
    <property type="match status" value="1"/>
</dbReference>
<evidence type="ECO:0000256" key="6">
    <source>
        <dbReference type="ARBA" id="ARBA00023242"/>
    </source>
</evidence>
<name>A0AA38M6L7_9CUCU</name>
<dbReference type="SUPFAM" id="SSF57716">
    <property type="entry name" value="Glucocorticoid receptor-like (DNA-binding domain)"/>
    <property type="match status" value="1"/>
</dbReference>
<keyword evidence="4 7" id="KW-0863">Zinc-finger</keyword>
<dbReference type="InterPro" id="IPR013087">
    <property type="entry name" value="Znf_C2H2_type"/>
</dbReference>
<dbReference type="PROSITE" id="PS51915">
    <property type="entry name" value="ZAD"/>
    <property type="match status" value="1"/>
</dbReference>
<feature type="binding site" evidence="8">
    <location>
        <position position="55"/>
    </location>
    <ligand>
        <name>Zn(2+)</name>
        <dbReference type="ChEBI" id="CHEBI:29105"/>
    </ligand>
</feature>
<dbReference type="AlphaFoldDB" id="A0AA38M6L7"/>
<dbReference type="FunFam" id="3.30.160.60:FF:001049">
    <property type="entry name" value="zinc finger protein 319"/>
    <property type="match status" value="1"/>
</dbReference>
<dbReference type="GO" id="GO:0008270">
    <property type="term" value="F:zinc ion binding"/>
    <property type="evidence" value="ECO:0007669"/>
    <property type="project" value="UniProtKB-UniRule"/>
</dbReference>
<keyword evidence="5 8" id="KW-0862">Zinc</keyword>
<evidence type="ECO:0000256" key="2">
    <source>
        <dbReference type="ARBA" id="ARBA00022723"/>
    </source>
</evidence>
<keyword evidence="13" id="KW-1185">Reference proteome</keyword>